<accession>A0A2P2QQB6</accession>
<organism evidence="2">
    <name type="scientific">Rhizophora mucronata</name>
    <name type="common">Asiatic mangrove</name>
    <dbReference type="NCBI Taxonomy" id="61149"/>
    <lineage>
        <taxon>Eukaryota</taxon>
        <taxon>Viridiplantae</taxon>
        <taxon>Streptophyta</taxon>
        <taxon>Embryophyta</taxon>
        <taxon>Tracheophyta</taxon>
        <taxon>Spermatophyta</taxon>
        <taxon>Magnoliopsida</taxon>
        <taxon>eudicotyledons</taxon>
        <taxon>Gunneridae</taxon>
        <taxon>Pentapetalae</taxon>
        <taxon>rosids</taxon>
        <taxon>fabids</taxon>
        <taxon>Malpighiales</taxon>
        <taxon>Rhizophoraceae</taxon>
        <taxon>Rhizophora</taxon>
    </lineage>
</organism>
<evidence type="ECO:0000256" key="1">
    <source>
        <dbReference type="SAM" id="Phobius"/>
    </source>
</evidence>
<reference evidence="2" key="1">
    <citation type="submission" date="2018-02" db="EMBL/GenBank/DDBJ databases">
        <title>Rhizophora mucronata_Transcriptome.</title>
        <authorList>
            <person name="Meera S.P."/>
            <person name="Sreeshan A."/>
            <person name="Augustine A."/>
        </authorList>
    </citation>
    <scope>NUCLEOTIDE SEQUENCE</scope>
    <source>
        <tissue evidence="2">Leaf</tissue>
    </source>
</reference>
<evidence type="ECO:0000313" key="2">
    <source>
        <dbReference type="EMBL" id="MBX69138.1"/>
    </source>
</evidence>
<keyword evidence="1" id="KW-1133">Transmembrane helix</keyword>
<protein>
    <submittedName>
        <fullName evidence="2">Uncharacterized protein</fullName>
    </submittedName>
</protein>
<dbReference type="EMBL" id="GGEC01088654">
    <property type="protein sequence ID" value="MBX69138.1"/>
    <property type="molecule type" value="Transcribed_RNA"/>
</dbReference>
<dbReference type="AlphaFoldDB" id="A0A2P2QQB6"/>
<proteinExistence type="predicted"/>
<keyword evidence="1" id="KW-0472">Membrane</keyword>
<name>A0A2P2QQB6_RHIMU</name>
<keyword evidence="1" id="KW-0812">Transmembrane</keyword>
<feature type="transmembrane region" description="Helical" evidence="1">
    <location>
        <begin position="6"/>
        <end position="23"/>
    </location>
</feature>
<sequence>MHDSSIYVVFVLVNSSFYLSWHVKSIRRIHNNAIFFLL</sequence>